<evidence type="ECO:0000259" key="5">
    <source>
        <dbReference type="PROSITE" id="PS50893"/>
    </source>
</evidence>
<dbReference type="RefSeq" id="WP_067446825.1">
    <property type="nucleotide sequence ID" value="NZ_SMFR01000002.1"/>
</dbReference>
<dbReference type="SUPFAM" id="SSF52540">
    <property type="entry name" value="P-loop containing nucleoside triphosphate hydrolases"/>
    <property type="match status" value="1"/>
</dbReference>
<proteinExistence type="inferred from homology"/>
<feature type="domain" description="ABC transporter" evidence="5">
    <location>
        <begin position="2"/>
        <end position="227"/>
    </location>
</feature>
<dbReference type="EMBL" id="SMFR01000002">
    <property type="protein sequence ID" value="TCJ97489.1"/>
    <property type="molecule type" value="Genomic_DNA"/>
</dbReference>
<dbReference type="InterPro" id="IPR027417">
    <property type="entry name" value="P-loop_NTPase"/>
</dbReference>
<dbReference type="Proteomes" id="UP000294856">
    <property type="component" value="Unassembled WGS sequence"/>
</dbReference>
<protein>
    <submittedName>
        <fullName evidence="6">ABC-2 type transport system ATP-binding protein</fullName>
    </submittedName>
</protein>
<comment type="caution">
    <text evidence="6">The sequence shown here is derived from an EMBL/GenBank/DDBJ whole genome shotgun (WGS) entry which is preliminary data.</text>
</comment>
<dbReference type="InterPro" id="IPR003439">
    <property type="entry name" value="ABC_transporter-like_ATP-bd"/>
</dbReference>
<evidence type="ECO:0000256" key="1">
    <source>
        <dbReference type="ARBA" id="ARBA00005417"/>
    </source>
</evidence>
<evidence type="ECO:0000313" key="6">
    <source>
        <dbReference type="EMBL" id="TCJ97489.1"/>
    </source>
</evidence>
<dbReference type="Gene3D" id="3.40.50.300">
    <property type="entry name" value="P-loop containing nucleotide triphosphate hydrolases"/>
    <property type="match status" value="1"/>
</dbReference>
<gene>
    <name evidence="6" type="ORF">DFR71_3531</name>
</gene>
<name>A0A4R1FUV6_9NOCA</name>
<comment type="similarity">
    <text evidence="1">Belongs to the ABC transporter superfamily.</text>
</comment>
<keyword evidence="2" id="KW-0813">Transport</keyword>
<evidence type="ECO:0000256" key="4">
    <source>
        <dbReference type="ARBA" id="ARBA00022840"/>
    </source>
</evidence>
<accession>A0A4R1FUV6</accession>
<dbReference type="Pfam" id="PF00005">
    <property type="entry name" value="ABC_tran"/>
    <property type="match status" value="1"/>
</dbReference>
<evidence type="ECO:0000256" key="3">
    <source>
        <dbReference type="ARBA" id="ARBA00022741"/>
    </source>
</evidence>
<keyword evidence="3" id="KW-0547">Nucleotide-binding</keyword>
<dbReference type="GO" id="GO:0016887">
    <property type="term" value="F:ATP hydrolysis activity"/>
    <property type="evidence" value="ECO:0007669"/>
    <property type="project" value="InterPro"/>
</dbReference>
<dbReference type="STRING" id="1210063.GCA_001612665_01192"/>
<dbReference type="SMART" id="SM00382">
    <property type="entry name" value="AAA"/>
    <property type="match status" value="1"/>
</dbReference>
<evidence type="ECO:0000256" key="2">
    <source>
        <dbReference type="ARBA" id="ARBA00022448"/>
    </source>
</evidence>
<dbReference type="PROSITE" id="PS50893">
    <property type="entry name" value="ABC_TRANSPORTER_2"/>
    <property type="match status" value="1"/>
</dbReference>
<dbReference type="GO" id="GO:0005524">
    <property type="term" value="F:ATP binding"/>
    <property type="evidence" value="ECO:0007669"/>
    <property type="project" value="UniProtKB-KW"/>
</dbReference>
<dbReference type="InterPro" id="IPR003593">
    <property type="entry name" value="AAA+_ATPase"/>
</dbReference>
<evidence type="ECO:0000313" key="7">
    <source>
        <dbReference type="Proteomes" id="UP000294856"/>
    </source>
</evidence>
<reference evidence="6 7" key="1">
    <citation type="submission" date="2019-03" db="EMBL/GenBank/DDBJ databases">
        <title>Genomic Encyclopedia of Type Strains, Phase IV (KMG-IV): sequencing the most valuable type-strain genomes for metagenomic binning, comparative biology and taxonomic classification.</title>
        <authorList>
            <person name="Goeker M."/>
        </authorList>
    </citation>
    <scope>NUCLEOTIDE SEQUENCE [LARGE SCALE GENOMIC DNA]</scope>
    <source>
        <strain evidence="6 7">DSM 44684</strain>
    </source>
</reference>
<sequence>MITVSGVSKRFGDRVAVDDVSFEAARGSITYLLGPNGAGKSTTMRVIAGLTKPDAGTVRINEQSLRGFTSTMREVRFNLDTFARNPKHTAGQHLTWQARLGGIPSSEVGQVLARVGLADAGTRLVGQFSLGMLGRLGIATALLGDPRTIVLDEPDNGLDVDGILWLRDLLTGLARQGRTLLIASHNLTEVDIIADRIVIMGRGRILSDASRDETVALGSGPRRLESAYLTVTRGSVEYGGDPSTPDEVR</sequence>
<dbReference type="PANTHER" id="PTHR43335:SF4">
    <property type="entry name" value="ABC TRANSPORTER, ATP-BINDING PROTEIN"/>
    <property type="match status" value="1"/>
</dbReference>
<dbReference type="AlphaFoldDB" id="A0A4R1FUV6"/>
<dbReference type="OrthoDB" id="9804819at2"/>
<keyword evidence="4 6" id="KW-0067">ATP-binding</keyword>
<dbReference type="PANTHER" id="PTHR43335">
    <property type="entry name" value="ABC TRANSPORTER, ATP-BINDING PROTEIN"/>
    <property type="match status" value="1"/>
</dbReference>
<keyword evidence="7" id="KW-1185">Reference proteome</keyword>
<organism evidence="6 7">
    <name type="scientific">Nocardia alba</name>
    <dbReference type="NCBI Taxonomy" id="225051"/>
    <lineage>
        <taxon>Bacteria</taxon>
        <taxon>Bacillati</taxon>
        <taxon>Actinomycetota</taxon>
        <taxon>Actinomycetes</taxon>
        <taxon>Mycobacteriales</taxon>
        <taxon>Nocardiaceae</taxon>
        <taxon>Nocardia</taxon>
    </lineage>
</organism>